<protein>
    <recommendedName>
        <fullName evidence="3">DUF7159 domain-containing protein</fullName>
    </recommendedName>
</protein>
<dbReference type="InterPro" id="IPR043129">
    <property type="entry name" value="ATPase_NBD"/>
</dbReference>
<dbReference type="SUPFAM" id="SSF53067">
    <property type="entry name" value="Actin-like ATPase domain"/>
    <property type="match status" value="1"/>
</dbReference>
<keyword evidence="5" id="KW-1185">Reference proteome</keyword>
<accession>A0ABZ1N8W4</accession>
<dbReference type="RefSeq" id="WP_405148430.1">
    <property type="nucleotide sequence ID" value="NZ_CP109527.1"/>
</dbReference>
<dbReference type="Pfam" id="PF23717">
    <property type="entry name" value="DUF7159"/>
    <property type="match status" value="1"/>
</dbReference>
<feature type="domain" description="DUF7159" evidence="3">
    <location>
        <begin position="43"/>
        <end position="232"/>
    </location>
</feature>
<dbReference type="Gene3D" id="3.30.420.40">
    <property type="match status" value="1"/>
</dbReference>
<reference evidence="4 5" key="1">
    <citation type="submission" date="2022-10" db="EMBL/GenBank/DDBJ databases">
        <title>The complete genomes of actinobacterial strains from the NBC collection.</title>
        <authorList>
            <person name="Joergensen T.S."/>
            <person name="Alvarez Arevalo M."/>
            <person name="Sterndorff E.B."/>
            <person name="Faurdal D."/>
            <person name="Vuksanovic O."/>
            <person name="Mourched A.-S."/>
            <person name="Charusanti P."/>
            <person name="Shaw S."/>
            <person name="Blin K."/>
            <person name="Weber T."/>
        </authorList>
    </citation>
    <scope>NUCLEOTIDE SEQUENCE [LARGE SCALE GENOMIC DNA]</scope>
    <source>
        <strain evidence="4 5">NBC_01413</strain>
    </source>
</reference>
<evidence type="ECO:0000256" key="1">
    <source>
        <dbReference type="SAM" id="MobiDB-lite"/>
    </source>
</evidence>
<feature type="compositionally biased region" description="Low complexity" evidence="1">
    <location>
        <begin position="280"/>
        <end position="296"/>
    </location>
</feature>
<keyword evidence="2" id="KW-1133">Transmembrane helix</keyword>
<name>A0ABZ1N8W4_9NOCA</name>
<gene>
    <name evidence="4" type="ORF">OG308_34255</name>
</gene>
<keyword evidence="2" id="KW-0472">Membrane</keyword>
<evidence type="ECO:0000259" key="3">
    <source>
        <dbReference type="Pfam" id="PF23717"/>
    </source>
</evidence>
<feature type="compositionally biased region" description="Polar residues" evidence="1">
    <location>
        <begin position="269"/>
        <end position="279"/>
    </location>
</feature>
<sequence length="419" mass="42701">MTTTVGISAERTVVRGVLLSNAPGKRPEVLQAVEQRVADGGSIVGVLDALTESSPVVADVAVAYHTAEDRQRIVSQLADGQWRASSLVSTRSALFALVGDMPELTEFETVVLLNLADRTATAVVVGPDRRQILASDTWTTGFADGTSLDGPVEAFDADAMTETIAQVRSMLESIPTHPGAVALCGSSAADPEIAGALRYALTARVVLVPDFAEATARGAALIAADQVRQQSAEPPRAPRRPKRLLLTAAALAAFLGVSGFAVAQVLDDSTPTTNAGSLDTTSRSPSSTPTTVEAPLPTSPQPPAEPAPPLAPAPDPGVPSAAAPAPPSAATAPTAPRGPNPPTRVPAPEDGPTDSSAPPSSPEAAAPSAPPTPAKVGPPGPQGLFPGESPPPAAGSDPAAEQAWWANHWNLKRQWMNGG</sequence>
<keyword evidence="2" id="KW-0812">Transmembrane</keyword>
<evidence type="ECO:0000256" key="2">
    <source>
        <dbReference type="SAM" id="Phobius"/>
    </source>
</evidence>
<dbReference type="InterPro" id="IPR055583">
    <property type="entry name" value="DUF7159"/>
</dbReference>
<feature type="transmembrane region" description="Helical" evidence="2">
    <location>
        <begin position="244"/>
        <end position="266"/>
    </location>
</feature>
<dbReference type="Proteomes" id="UP001621418">
    <property type="component" value="Chromosome"/>
</dbReference>
<feature type="compositionally biased region" description="Pro residues" evidence="1">
    <location>
        <begin position="297"/>
        <end position="317"/>
    </location>
</feature>
<organism evidence="4 5">
    <name type="scientific">Nocardia salmonicida</name>
    <dbReference type="NCBI Taxonomy" id="53431"/>
    <lineage>
        <taxon>Bacteria</taxon>
        <taxon>Bacillati</taxon>
        <taxon>Actinomycetota</taxon>
        <taxon>Actinomycetes</taxon>
        <taxon>Mycobacteriales</taxon>
        <taxon>Nocardiaceae</taxon>
        <taxon>Nocardia</taxon>
    </lineage>
</organism>
<feature type="compositionally biased region" description="Low complexity" evidence="1">
    <location>
        <begin position="318"/>
        <end position="335"/>
    </location>
</feature>
<feature type="compositionally biased region" description="Pro residues" evidence="1">
    <location>
        <begin position="368"/>
        <end position="381"/>
    </location>
</feature>
<evidence type="ECO:0000313" key="4">
    <source>
        <dbReference type="EMBL" id="WTY36239.1"/>
    </source>
</evidence>
<dbReference type="EMBL" id="CP109527">
    <property type="protein sequence ID" value="WTY36239.1"/>
    <property type="molecule type" value="Genomic_DNA"/>
</dbReference>
<evidence type="ECO:0000313" key="5">
    <source>
        <dbReference type="Proteomes" id="UP001621418"/>
    </source>
</evidence>
<feature type="compositionally biased region" description="Low complexity" evidence="1">
    <location>
        <begin position="355"/>
        <end position="367"/>
    </location>
</feature>
<feature type="region of interest" description="Disordered" evidence="1">
    <location>
        <begin position="269"/>
        <end position="406"/>
    </location>
</feature>
<feature type="compositionally biased region" description="Pro residues" evidence="1">
    <location>
        <begin position="336"/>
        <end position="345"/>
    </location>
</feature>
<proteinExistence type="predicted"/>